<dbReference type="AlphaFoldDB" id="A0A9J6DHZ1"/>
<keyword evidence="3" id="KW-1185">Reference proteome</keyword>
<reference evidence="2" key="1">
    <citation type="journal article" date="2020" name="Cell">
        <title>Large-Scale Comparative Analyses of Tick Genomes Elucidate Their Genetic Diversity and Vector Capacities.</title>
        <authorList>
            <consortium name="Tick Genome and Microbiome Consortium (TIGMIC)"/>
            <person name="Jia N."/>
            <person name="Wang J."/>
            <person name="Shi W."/>
            <person name="Du L."/>
            <person name="Sun Y."/>
            <person name="Zhan W."/>
            <person name="Jiang J.F."/>
            <person name="Wang Q."/>
            <person name="Zhang B."/>
            <person name="Ji P."/>
            <person name="Bell-Sakyi L."/>
            <person name="Cui X.M."/>
            <person name="Yuan T.T."/>
            <person name="Jiang B.G."/>
            <person name="Yang W.F."/>
            <person name="Lam T.T."/>
            <person name="Chang Q.C."/>
            <person name="Ding S.J."/>
            <person name="Wang X.J."/>
            <person name="Zhu J.G."/>
            <person name="Ruan X.D."/>
            <person name="Zhao L."/>
            <person name="Wei J.T."/>
            <person name="Ye R.Z."/>
            <person name="Que T.C."/>
            <person name="Du C.H."/>
            <person name="Zhou Y.H."/>
            <person name="Cheng J.X."/>
            <person name="Dai P.F."/>
            <person name="Guo W.B."/>
            <person name="Han X.H."/>
            <person name="Huang E.J."/>
            <person name="Li L.F."/>
            <person name="Wei W."/>
            <person name="Gao Y.C."/>
            <person name="Liu J.Z."/>
            <person name="Shao H.Z."/>
            <person name="Wang X."/>
            <person name="Wang C.C."/>
            <person name="Yang T.C."/>
            <person name="Huo Q.B."/>
            <person name="Li W."/>
            <person name="Chen H.Y."/>
            <person name="Chen S.E."/>
            <person name="Zhou L.G."/>
            <person name="Ni X.B."/>
            <person name="Tian J.H."/>
            <person name="Sheng Y."/>
            <person name="Liu T."/>
            <person name="Pan Y.S."/>
            <person name="Xia L.Y."/>
            <person name="Li J."/>
            <person name="Zhao F."/>
            <person name="Cao W.C."/>
        </authorList>
    </citation>
    <scope>NUCLEOTIDE SEQUENCE</scope>
    <source>
        <strain evidence="2">Rmic-2018</strain>
    </source>
</reference>
<gene>
    <name evidence="2" type="ORF">HPB51_015980</name>
</gene>
<dbReference type="EMBL" id="JABSTU010000009">
    <property type="protein sequence ID" value="KAH8021584.1"/>
    <property type="molecule type" value="Genomic_DNA"/>
</dbReference>
<dbReference type="Proteomes" id="UP000821866">
    <property type="component" value="Chromosome 7"/>
</dbReference>
<feature type="compositionally biased region" description="Pro residues" evidence="1">
    <location>
        <begin position="111"/>
        <end position="122"/>
    </location>
</feature>
<name>A0A9J6DHZ1_RHIMP</name>
<evidence type="ECO:0000313" key="2">
    <source>
        <dbReference type="EMBL" id="KAH8021584.1"/>
    </source>
</evidence>
<protein>
    <submittedName>
        <fullName evidence="2">Uncharacterized protein</fullName>
    </submittedName>
</protein>
<reference evidence="2" key="2">
    <citation type="submission" date="2021-09" db="EMBL/GenBank/DDBJ databases">
        <authorList>
            <person name="Jia N."/>
            <person name="Wang J."/>
            <person name="Shi W."/>
            <person name="Du L."/>
            <person name="Sun Y."/>
            <person name="Zhan W."/>
            <person name="Jiang J."/>
            <person name="Wang Q."/>
            <person name="Zhang B."/>
            <person name="Ji P."/>
            <person name="Sakyi L.B."/>
            <person name="Cui X."/>
            <person name="Yuan T."/>
            <person name="Jiang B."/>
            <person name="Yang W."/>
            <person name="Lam T.T.-Y."/>
            <person name="Chang Q."/>
            <person name="Ding S."/>
            <person name="Wang X."/>
            <person name="Zhu J."/>
            <person name="Ruan X."/>
            <person name="Zhao L."/>
            <person name="Wei J."/>
            <person name="Que T."/>
            <person name="Du C."/>
            <person name="Cheng J."/>
            <person name="Dai P."/>
            <person name="Han X."/>
            <person name="Huang E."/>
            <person name="Gao Y."/>
            <person name="Liu J."/>
            <person name="Shao H."/>
            <person name="Ye R."/>
            <person name="Li L."/>
            <person name="Wei W."/>
            <person name="Wang X."/>
            <person name="Wang C."/>
            <person name="Huo Q."/>
            <person name="Li W."/>
            <person name="Guo W."/>
            <person name="Chen H."/>
            <person name="Chen S."/>
            <person name="Zhou L."/>
            <person name="Zhou L."/>
            <person name="Ni X."/>
            <person name="Tian J."/>
            <person name="Zhou Y."/>
            <person name="Sheng Y."/>
            <person name="Liu T."/>
            <person name="Pan Y."/>
            <person name="Xia L."/>
            <person name="Li J."/>
            <person name="Zhao F."/>
            <person name="Cao W."/>
        </authorList>
    </citation>
    <scope>NUCLEOTIDE SEQUENCE</scope>
    <source>
        <strain evidence="2">Rmic-2018</strain>
        <tissue evidence="2">Larvae</tissue>
    </source>
</reference>
<comment type="caution">
    <text evidence="2">The sequence shown here is derived from an EMBL/GenBank/DDBJ whole genome shotgun (WGS) entry which is preliminary data.</text>
</comment>
<feature type="compositionally biased region" description="Basic and acidic residues" evidence="1">
    <location>
        <begin position="86"/>
        <end position="95"/>
    </location>
</feature>
<sequence length="213" mass="23518">MAYPKITQLKIADQFCDMAVHAPAPDNSVRGIIFNAHIFESDDQIFNELRARNPTIDIAKRNVAIGAPPPSQSHVPAAQRVGLLNGRDKRDEFKGGDTVVSSRWVGHTDPAPSPQSPRPSPLSPVAMLSSLTKSRPRRTSVCAAATSEKKYRASVHLSSFEEITRRGLALHAEYAPLGCRNWSRCPTTAVKTFAKQFFQGTQRRDEKSATRPR</sequence>
<proteinExistence type="predicted"/>
<accession>A0A9J6DHZ1</accession>
<feature type="region of interest" description="Disordered" evidence="1">
    <location>
        <begin position="85"/>
        <end position="124"/>
    </location>
</feature>
<evidence type="ECO:0000313" key="3">
    <source>
        <dbReference type="Proteomes" id="UP000821866"/>
    </source>
</evidence>
<evidence type="ECO:0000256" key="1">
    <source>
        <dbReference type="SAM" id="MobiDB-lite"/>
    </source>
</evidence>
<organism evidence="2 3">
    <name type="scientific">Rhipicephalus microplus</name>
    <name type="common">Cattle tick</name>
    <name type="synonym">Boophilus microplus</name>
    <dbReference type="NCBI Taxonomy" id="6941"/>
    <lineage>
        <taxon>Eukaryota</taxon>
        <taxon>Metazoa</taxon>
        <taxon>Ecdysozoa</taxon>
        <taxon>Arthropoda</taxon>
        <taxon>Chelicerata</taxon>
        <taxon>Arachnida</taxon>
        <taxon>Acari</taxon>
        <taxon>Parasitiformes</taxon>
        <taxon>Ixodida</taxon>
        <taxon>Ixodoidea</taxon>
        <taxon>Ixodidae</taxon>
        <taxon>Rhipicephalinae</taxon>
        <taxon>Rhipicephalus</taxon>
        <taxon>Boophilus</taxon>
    </lineage>
</organism>